<dbReference type="InterPro" id="IPR046347">
    <property type="entry name" value="bZIP_sf"/>
</dbReference>
<feature type="region of interest" description="Disordered" evidence="2">
    <location>
        <begin position="64"/>
        <end position="86"/>
    </location>
</feature>
<feature type="coiled-coil region" evidence="1">
    <location>
        <begin position="267"/>
        <end position="322"/>
    </location>
</feature>
<proteinExistence type="predicted"/>
<gene>
    <name evidence="4" type="ORF">CU098_002525</name>
</gene>
<organism evidence="4 5">
    <name type="scientific">Rhizopus stolonifer</name>
    <name type="common">Rhizopus nigricans</name>
    <dbReference type="NCBI Taxonomy" id="4846"/>
    <lineage>
        <taxon>Eukaryota</taxon>
        <taxon>Fungi</taxon>
        <taxon>Fungi incertae sedis</taxon>
        <taxon>Mucoromycota</taxon>
        <taxon>Mucoromycotina</taxon>
        <taxon>Mucoromycetes</taxon>
        <taxon>Mucorales</taxon>
        <taxon>Mucorineae</taxon>
        <taxon>Rhizopodaceae</taxon>
        <taxon>Rhizopus</taxon>
    </lineage>
</organism>
<accession>A0A367JDB1</accession>
<feature type="compositionally biased region" description="Basic and acidic residues" evidence="2">
    <location>
        <begin position="66"/>
        <end position="86"/>
    </location>
</feature>
<feature type="domain" description="BZIP" evidence="3">
    <location>
        <begin position="242"/>
        <end position="305"/>
    </location>
</feature>
<reference evidence="4 5" key="1">
    <citation type="journal article" date="2018" name="G3 (Bethesda)">
        <title>Phylogenetic and Phylogenomic Definition of Rhizopus Species.</title>
        <authorList>
            <person name="Gryganskyi A.P."/>
            <person name="Golan J."/>
            <person name="Dolatabadi S."/>
            <person name="Mondo S."/>
            <person name="Robb S."/>
            <person name="Idnurm A."/>
            <person name="Muszewska A."/>
            <person name="Steczkiewicz K."/>
            <person name="Masonjones S."/>
            <person name="Liao H.L."/>
            <person name="Gajdeczka M.T."/>
            <person name="Anike F."/>
            <person name="Vuek A."/>
            <person name="Anishchenko I.M."/>
            <person name="Voigt K."/>
            <person name="de Hoog G.S."/>
            <person name="Smith M.E."/>
            <person name="Heitman J."/>
            <person name="Vilgalys R."/>
            <person name="Stajich J.E."/>
        </authorList>
    </citation>
    <scope>NUCLEOTIDE SEQUENCE [LARGE SCALE GENOMIC DNA]</scope>
    <source>
        <strain evidence="4 5">LSU 92-RS-03</strain>
    </source>
</reference>
<comment type="caution">
    <text evidence="4">The sequence shown here is derived from an EMBL/GenBank/DDBJ whole genome shotgun (WGS) entry which is preliminary data.</text>
</comment>
<dbReference type="GO" id="GO:0003700">
    <property type="term" value="F:DNA-binding transcription factor activity"/>
    <property type="evidence" value="ECO:0007669"/>
    <property type="project" value="InterPro"/>
</dbReference>
<dbReference type="OrthoDB" id="2272101at2759"/>
<keyword evidence="1" id="KW-0175">Coiled coil</keyword>
<dbReference type="Gene3D" id="3.30.160.60">
    <property type="entry name" value="Classic Zinc Finger"/>
    <property type="match status" value="1"/>
</dbReference>
<dbReference type="AlphaFoldDB" id="A0A367JDB1"/>
<evidence type="ECO:0000259" key="3">
    <source>
        <dbReference type="PROSITE" id="PS50217"/>
    </source>
</evidence>
<dbReference type="SMART" id="SM00338">
    <property type="entry name" value="BRLZ"/>
    <property type="match status" value="1"/>
</dbReference>
<dbReference type="STRING" id="4846.A0A367JDB1"/>
<evidence type="ECO:0000256" key="2">
    <source>
        <dbReference type="SAM" id="MobiDB-lite"/>
    </source>
</evidence>
<dbReference type="PROSITE" id="PS50217">
    <property type="entry name" value="BZIP"/>
    <property type="match status" value="1"/>
</dbReference>
<dbReference type="CDD" id="cd12193">
    <property type="entry name" value="bZIP_GCN4"/>
    <property type="match status" value="1"/>
</dbReference>
<feature type="compositionally biased region" description="Basic and acidic residues" evidence="2">
    <location>
        <begin position="188"/>
        <end position="197"/>
    </location>
</feature>
<evidence type="ECO:0000313" key="5">
    <source>
        <dbReference type="Proteomes" id="UP000253551"/>
    </source>
</evidence>
<dbReference type="PROSITE" id="PS00036">
    <property type="entry name" value="BZIP_BASIC"/>
    <property type="match status" value="1"/>
</dbReference>
<feature type="region of interest" description="Disordered" evidence="2">
    <location>
        <begin position="184"/>
        <end position="205"/>
    </location>
</feature>
<feature type="non-terminal residue" evidence="4">
    <location>
        <position position="1"/>
    </location>
</feature>
<dbReference type="SUPFAM" id="SSF57959">
    <property type="entry name" value="Leucine zipper domain"/>
    <property type="match status" value="1"/>
</dbReference>
<dbReference type="Proteomes" id="UP000253551">
    <property type="component" value="Unassembled WGS sequence"/>
</dbReference>
<name>A0A367JDB1_RHIST</name>
<dbReference type="Pfam" id="PF07716">
    <property type="entry name" value="bZIP_2"/>
    <property type="match status" value="1"/>
</dbReference>
<sequence>NVQDLLFTATPSKKDHGVISELHGKETNDQEQLLQVVLGKPKRSRLIDKETQWSDFFSQHSIIPIQKKEEPKTTTEKSSDHQTENDDAHMTHDVKNANQDVNDNTVQSVSRVTVNETVMDMAIDEDAVVKDSIIKDAFVKDAVIENAVVKVAVIENNDSTEHYTSTRVDQSETGTLNHKKLVTEENQSADKTREDKSFMLPPNKLPKKIRSHETIHALKYSGALDWIINGKDTDPRKHDIGKQSLYDKRQKNADAARRSRFKKAVKMEQLEDQVKTLRQHQSSLNTRLAILENEKGHLVNKENVLEERVRRLEKQLSEAYQALMFSK</sequence>
<keyword evidence="5" id="KW-1185">Reference proteome</keyword>
<dbReference type="EMBL" id="PJQM01003625">
    <property type="protein sequence ID" value="RCH87910.1"/>
    <property type="molecule type" value="Genomic_DNA"/>
</dbReference>
<protein>
    <recommendedName>
        <fullName evidence="3">BZIP domain-containing protein</fullName>
    </recommendedName>
</protein>
<evidence type="ECO:0000313" key="4">
    <source>
        <dbReference type="EMBL" id="RCH87910.1"/>
    </source>
</evidence>
<evidence type="ECO:0000256" key="1">
    <source>
        <dbReference type="SAM" id="Coils"/>
    </source>
</evidence>
<dbReference type="InterPro" id="IPR004827">
    <property type="entry name" value="bZIP"/>
</dbReference>